<feature type="transmembrane region" description="Helical" evidence="2">
    <location>
        <begin position="46"/>
        <end position="70"/>
    </location>
</feature>
<dbReference type="InParanoid" id="A0A2I1DNS8"/>
<proteinExistence type="predicted"/>
<dbReference type="EMBL" id="MXAV01000013">
    <property type="protein sequence ID" value="PKY11513.1"/>
    <property type="molecule type" value="Genomic_DNA"/>
</dbReference>
<keyword evidence="2" id="KW-0812">Transmembrane</keyword>
<evidence type="ECO:0000313" key="3">
    <source>
        <dbReference type="EMBL" id="PKY11513.1"/>
    </source>
</evidence>
<evidence type="ECO:0000313" key="4">
    <source>
        <dbReference type="Proteomes" id="UP000234329"/>
    </source>
</evidence>
<name>A0A2I1DNS8_9PROT</name>
<feature type="compositionally biased region" description="Low complexity" evidence="1">
    <location>
        <begin position="161"/>
        <end position="177"/>
    </location>
</feature>
<organism evidence="3 4">
    <name type="scientific">Acidithiobacillus marinus</name>
    <dbReference type="NCBI Taxonomy" id="187490"/>
    <lineage>
        <taxon>Bacteria</taxon>
        <taxon>Pseudomonadati</taxon>
        <taxon>Pseudomonadota</taxon>
        <taxon>Acidithiobacillia</taxon>
        <taxon>Acidithiobacillales</taxon>
        <taxon>Acidithiobacillaceae</taxon>
        <taxon>Acidithiobacillus</taxon>
    </lineage>
</organism>
<dbReference type="Proteomes" id="UP000234329">
    <property type="component" value="Unassembled WGS sequence"/>
</dbReference>
<sequence>MRTRPNFGDNWSDYQLSVSAILATGPNLIWMAYAHKEDLMRIQPSSVLYILLLFATAALLCTVGLGLAGVIPGDSIYVYAYIAFFAGYGALGINALDSLARMRWMPRSLLQCRIYDSAAAHASDSMIREIRDVWRGSRRAMRGNPIYSEMGIVGHIPNAVGPSRSSGRQRSGASGRRSPTKKSGKKDSDGGDGDGGDPPLQAQRLYTYAQLAVLVSCAEKTLRNKVSNGQFPRPIKTLFGPRFTDEHFQLALSPPPQIKRGKGRPRVAQNTGGKGGEQ</sequence>
<evidence type="ECO:0000256" key="1">
    <source>
        <dbReference type="SAM" id="MobiDB-lite"/>
    </source>
</evidence>
<keyword evidence="4" id="KW-1185">Reference proteome</keyword>
<comment type="caution">
    <text evidence="3">The sequence shown here is derived from an EMBL/GenBank/DDBJ whole genome shotgun (WGS) entry which is preliminary data.</text>
</comment>
<feature type="region of interest" description="Disordered" evidence="1">
    <location>
        <begin position="253"/>
        <end position="278"/>
    </location>
</feature>
<accession>A0A2I1DNS8</accession>
<protein>
    <submittedName>
        <fullName evidence="3">Uncharacterized protein</fullName>
    </submittedName>
</protein>
<feature type="region of interest" description="Disordered" evidence="1">
    <location>
        <begin position="158"/>
        <end position="201"/>
    </location>
</feature>
<gene>
    <name evidence="3" type="ORF">B1757_04690</name>
</gene>
<feature type="transmembrane region" description="Helical" evidence="2">
    <location>
        <begin position="14"/>
        <end position="34"/>
    </location>
</feature>
<evidence type="ECO:0000256" key="2">
    <source>
        <dbReference type="SAM" id="Phobius"/>
    </source>
</evidence>
<feature type="transmembrane region" description="Helical" evidence="2">
    <location>
        <begin position="76"/>
        <end position="96"/>
    </location>
</feature>
<dbReference type="AlphaFoldDB" id="A0A2I1DNS8"/>
<dbReference type="RefSeq" id="WP_101537216.1">
    <property type="nucleotide sequence ID" value="NZ_MXAV01000013.1"/>
</dbReference>
<keyword evidence="2" id="KW-0472">Membrane</keyword>
<keyword evidence="2" id="KW-1133">Transmembrane helix</keyword>
<reference evidence="3 4" key="1">
    <citation type="submission" date="2017-03" db="EMBL/GenBank/DDBJ databases">
        <title>Draft genime sequence of the acidophilic sulfur-oxidizing bacterium Acidithiobacillus sp. SH, isolated from seawater.</title>
        <authorList>
            <person name="Sharmin S."/>
            <person name="Tokuhisa M."/>
            <person name="Kanao T."/>
            <person name="Kamimura K."/>
        </authorList>
    </citation>
    <scope>NUCLEOTIDE SEQUENCE [LARGE SCALE GENOMIC DNA]</scope>
    <source>
        <strain evidence="3 4">SH</strain>
    </source>
</reference>